<organism evidence="2 3">
    <name type="scientific">Phakopsora pachyrhizi</name>
    <name type="common">Asian soybean rust disease fungus</name>
    <dbReference type="NCBI Taxonomy" id="170000"/>
    <lineage>
        <taxon>Eukaryota</taxon>
        <taxon>Fungi</taxon>
        <taxon>Dikarya</taxon>
        <taxon>Basidiomycota</taxon>
        <taxon>Pucciniomycotina</taxon>
        <taxon>Pucciniomycetes</taxon>
        <taxon>Pucciniales</taxon>
        <taxon>Phakopsoraceae</taxon>
        <taxon>Phakopsora</taxon>
    </lineage>
</organism>
<keyword evidence="3" id="KW-1185">Reference proteome</keyword>
<name>A0AAV0B4D8_PHAPC</name>
<dbReference type="Proteomes" id="UP001153365">
    <property type="component" value="Unassembled WGS sequence"/>
</dbReference>
<proteinExistence type="predicted"/>
<feature type="compositionally biased region" description="Basic and acidic residues" evidence="1">
    <location>
        <begin position="1"/>
        <end position="18"/>
    </location>
</feature>
<dbReference type="AlphaFoldDB" id="A0AAV0B4D8"/>
<comment type="caution">
    <text evidence="2">The sequence shown here is derived from an EMBL/GenBank/DDBJ whole genome shotgun (WGS) entry which is preliminary data.</text>
</comment>
<accession>A0AAV0B4D8</accession>
<evidence type="ECO:0000313" key="2">
    <source>
        <dbReference type="EMBL" id="CAH7677527.1"/>
    </source>
</evidence>
<sequence>MIRSDPRERPTADDRFGTMERGPTTTPKKIKDDRLMSKRIKEPLTELEKGYIEEEN</sequence>
<protein>
    <submittedName>
        <fullName evidence="2">Uncharacterized protein</fullName>
    </submittedName>
</protein>
<reference evidence="2" key="1">
    <citation type="submission" date="2022-06" db="EMBL/GenBank/DDBJ databases">
        <authorList>
            <consortium name="SYNGENTA / RWTH Aachen University"/>
        </authorList>
    </citation>
    <scope>NUCLEOTIDE SEQUENCE</scope>
</reference>
<feature type="region of interest" description="Disordered" evidence="1">
    <location>
        <begin position="1"/>
        <end position="37"/>
    </location>
</feature>
<evidence type="ECO:0000256" key="1">
    <source>
        <dbReference type="SAM" id="MobiDB-lite"/>
    </source>
</evidence>
<feature type="non-terminal residue" evidence="2">
    <location>
        <position position="56"/>
    </location>
</feature>
<gene>
    <name evidence="2" type="ORF">PPACK8108_LOCUS12694</name>
</gene>
<dbReference type="EMBL" id="CALTRL010003085">
    <property type="protein sequence ID" value="CAH7677527.1"/>
    <property type="molecule type" value="Genomic_DNA"/>
</dbReference>
<evidence type="ECO:0000313" key="3">
    <source>
        <dbReference type="Proteomes" id="UP001153365"/>
    </source>
</evidence>